<protein>
    <submittedName>
        <fullName evidence="2">S-layer domain</fullName>
    </submittedName>
</protein>
<dbReference type="AlphaFoldDB" id="A0A0W8F6M7"/>
<gene>
    <name evidence="2" type="ORF">ASZ90_014102</name>
</gene>
<keyword evidence="1" id="KW-0812">Transmembrane</keyword>
<organism evidence="2">
    <name type="scientific">hydrocarbon metagenome</name>
    <dbReference type="NCBI Taxonomy" id="938273"/>
    <lineage>
        <taxon>unclassified sequences</taxon>
        <taxon>metagenomes</taxon>
        <taxon>ecological metagenomes</taxon>
    </lineage>
</organism>
<evidence type="ECO:0000256" key="1">
    <source>
        <dbReference type="SAM" id="Phobius"/>
    </source>
</evidence>
<feature type="transmembrane region" description="Helical" evidence="1">
    <location>
        <begin position="346"/>
        <end position="365"/>
    </location>
</feature>
<dbReference type="PANTHER" id="PTHR35902:SF3">
    <property type="entry name" value="NPCBM-ASSOCIATED, NEW3 DOMAIN OF ALPHA-GALACTOSIDASE"/>
    <property type="match status" value="1"/>
</dbReference>
<reference evidence="2" key="1">
    <citation type="journal article" date="2015" name="Proc. Natl. Acad. Sci. U.S.A.">
        <title>Networks of energetic and metabolic interactions define dynamics in microbial communities.</title>
        <authorList>
            <person name="Embree M."/>
            <person name="Liu J.K."/>
            <person name="Al-Bassam M.M."/>
            <person name="Zengler K."/>
        </authorList>
    </citation>
    <scope>NUCLEOTIDE SEQUENCE</scope>
</reference>
<dbReference type="PANTHER" id="PTHR35902">
    <property type="entry name" value="S-LAYER DOMAIN-LIKE PROTEIN-RELATED"/>
    <property type="match status" value="1"/>
</dbReference>
<keyword evidence="1" id="KW-0472">Membrane</keyword>
<feature type="transmembrane region" description="Helical" evidence="1">
    <location>
        <begin position="21"/>
        <end position="45"/>
    </location>
</feature>
<keyword evidence="1" id="KW-1133">Transmembrane helix</keyword>
<evidence type="ECO:0000313" key="2">
    <source>
        <dbReference type="EMBL" id="KUG16226.1"/>
    </source>
</evidence>
<comment type="caution">
    <text evidence="2">The sequence shown here is derived from an EMBL/GenBank/DDBJ whole genome shotgun (WGS) entry which is preliminary data.</text>
</comment>
<accession>A0A0W8F6M7</accession>
<proteinExistence type="predicted"/>
<name>A0A0W8F6M7_9ZZZZ</name>
<sequence length="371" mass="41949">MIDKWSKNKRSIDDSEKYAALHLARFVFVASLILSLSSVLLGLAAESGAPIPPERFSADYYKVYGTPNLTASLDKSRIYQGEETALTMTLTNRGRITSFQINEEPAANKREEILAAQRELELEKQRTVAQDVSVLLRAENQSAIDIKRSVAFPGNIREGQTSSRLEFPLEAYENALPGSYRLLAQVNYTYQKDVAAKEDEDRPENPDVYYWYDSLSQTIPIELIVERRSGAQFQVLNVTPTSLRPGSEGNVIRIRVKNVGDDRASDLVARLRPESGLYVSVDESPIPTLAPQEEAELLYKLDVSKDALPGKNYQLKILFQFSDSRREGLTDWENAYVRIEEEGREWALAILLFLALLAAVLIIFIRRKKRV</sequence>
<dbReference type="EMBL" id="LNQE01001507">
    <property type="protein sequence ID" value="KUG16226.1"/>
    <property type="molecule type" value="Genomic_DNA"/>
</dbReference>